<keyword evidence="3" id="KW-1185">Reference proteome</keyword>
<evidence type="ECO:0000259" key="1">
    <source>
        <dbReference type="PROSITE" id="PS51819"/>
    </source>
</evidence>
<evidence type="ECO:0000313" key="3">
    <source>
        <dbReference type="Proteomes" id="UP001516662"/>
    </source>
</evidence>
<dbReference type="PROSITE" id="PS51819">
    <property type="entry name" value="VOC"/>
    <property type="match status" value="1"/>
</dbReference>
<dbReference type="Pfam" id="PF00903">
    <property type="entry name" value="Glyoxalase"/>
    <property type="match status" value="1"/>
</dbReference>
<dbReference type="Gene3D" id="3.10.180.10">
    <property type="entry name" value="2,3-Dihydroxybiphenyl 1,2-Dioxygenase, domain 1"/>
    <property type="match status" value="1"/>
</dbReference>
<dbReference type="InterPro" id="IPR029068">
    <property type="entry name" value="Glyas_Bleomycin-R_OHBP_Dase"/>
</dbReference>
<feature type="domain" description="VOC" evidence="1">
    <location>
        <begin position="3"/>
        <end position="128"/>
    </location>
</feature>
<dbReference type="InterPro" id="IPR004360">
    <property type="entry name" value="Glyas_Fos-R_dOase_dom"/>
</dbReference>
<evidence type="ECO:0000313" key="2">
    <source>
        <dbReference type="EMBL" id="MBE4910097.1"/>
    </source>
</evidence>
<protein>
    <submittedName>
        <fullName evidence="2">VOC family protein</fullName>
    </submittedName>
</protein>
<organism evidence="2 3">
    <name type="scientific">Litchfieldia luteola</name>
    <dbReference type="NCBI Taxonomy" id="682179"/>
    <lineage>
        <taxon>Bacteria</taxon>
        <taxon>Bacillati</taxon>
        <taxon>Bacillota</taxon>
        <taxon>Bacilli</taxon>
        <taxon>Bacillales</taxon>
        <taxon>Bacillaceae</taxon>
        <taxon>Litchfieldia</taxon>
    </lineage>
</organism>
<dbReference type="Proteomes" id="UP001516662">
    <property type="component" value="Unassembled WGS sequence"/>
</dbReference>
<reference evidence="2 3" key="1">
    <citation type="submission" date="2020-10" db="EMBL/GenBank/DDBJ databases">
        <title>Bacillus sp. HD4P25, an endophyte from a halophyte.</title>
        <authorList>
            <person name="Sun J.-Q."/>
        </authorList>
    </citation>
    <scope>NUCLEOTIDE SEQUENCE [LARGE SCALE GENOMIC DNA]</scope>
    <source>
        <strain evidence="2 3">YIM 93174</strain>
    </source>
</reference>
<dbReference type="RefSeq" id="WP_193539318.1">
    <property type="nucleotide sequence ID" value="NZ_JADCLJ010000024.1"/>
</dbReference>
<accession>A0ABR9QNM3</accession>
<comment type="caution">
    <text evidence="2">The sequence shown here is derived from an EMBL/GenBank/DDBJ whole genome shotgun (WGS) entry which is preliminary data.</text>
</comment>
<proteinExistence type="predicted"/>
<sequence>MNGYLYETHVLTKNLEEAVQFYQKLGMPLAYLLEDRRSAFFWFQEGKEKKQMLGVWEVAEDQWVARHFAFHVSYEEIMGTIDWLKELEIESVPSFGLEPKEPLVLCWMPAASVYFKDPDGNSLEYIHVLDGESKPELGVIHYSEWQRSHSV</sequence>
<gene>
    <name evidence="2" type="ORF">IMZ08_18840</name>
</gene>
<dbReference type="SUPFAM" id="SSF54593">
    <property type="entry name" value="Glyoxalase/Bleomycin resistance protein/Dihydroxybiphenyl dioxygenase"/>
    <property type="match status" value="1"/>
</dbReference>
<dbReference type="CDD" id="cd06587">
    <property type="entry name" value="VOC"/>
    <property type="match status" value="1"/>
</dbReference>
<name>A0ABR9QNM3_9BACI</name>
<dbReference type="InterPro" id="IPR037523">
    <property type="entry name" value="VOC_core"/>
</dbReference>
<dbReference type="EMBL" id="JADCLJ010000024">
    <property type="protein sequence ID" value="MBE4910097.1"/>
    <property type="molecule type" value="Genomic_DNA"/>
</dbReference>